<accession>B9KZ19</accession>
<dbReference type="KEGG" id="tro:trd_0731"/>
<reference evidence="1 2" key="1">
    <citation type="journal article" date="2009" name="PLoS ONE">
        <title>Complete genome sequence of the aerobic CO-oxidizing thermophile Thermomicrobium roseum.</title>
        <authorList>
            <person name="Wu D."/>
            <person name="Raymond J."/>
            <person name="Wu M."/>
            <person name="Chatterji S."/>
            <person name="Ren Q."/>
            <person name="Graham J.E."/>
            <person name="Bryant D.A."/>
            <person name="Robb F."/>
            <person name="Colman A."/>
            <person name="Tallon L.J."/>
            <person name="Badger J.H."/>
            <person name="Madupu R."/>
            <person name="Ward N.L."/>
            <person name="Eisen J.A."/>
        </authorList>
    </citation>
    <scope>NUCLEOTIDE SEQUENCE [LARGE SCALE GENOMIC DNA]</scope>
    <source>
        <strain evidence="2">ATCC 27502 / DSM 5159 / P-2</strain>
    </source>
</reference>
<dbReference type="InterPro" id="IPR015867">
    <property type="entry name" value="N-reg_PII/ATP_PRibTrfase_C"/>
</dbReference>
<dbReference type="SUPFAM" id="SSF54913">
    <property type="entry name" value="GlnB-like"/>
    <property type="match status" value="1"/>
</dbReference>
<dbReference type="AlphaFoldDB" id="B9KZ19"/>
<evidence type="ECO:0008006" key="3">
    <source>
        <dbReference type="Google" id="ProtNLM"/>
    </source>
</evidence>
<dbReference type="eggNOG" id="COG3870">
    <property type="taxonomic scope" value="Bacteria"/>
</dbReference>
<organism evidence="1 2">
    <name type="scientific">Thermomicrobium roseum (strain ATCC 27502 / DSM 5159 / P-2)</name>
    <dbReference type="NCBI Taxonomy" id="309801"/>
    <lineage>
        <taxon>Bacteria</taxon>
        <taxon>Pseudomonadati</taxon>
        <taxon>Thermomicrobiota</taxon>
        <taxon>Thermomicrobia</taxon>
        <taxon>Thermomicrobiales</taxon>
        <taxon>Thermomicrobiaceae</taxon>
        <taxon>Thermomicrobium</taxon>
    </lineage>
</organism>
<dbReference type="Proteomes" id="UP000000447">
    <property type="component" value="Chromosome"/>
</dbReference>
<evidence type="ECO:0000313" key="2">
    <source>
        <dbReference type="Proteomes" id="UP000000447"/>
    </source>
</evidence>
<dbReference type="EMBL" id="CP001275">
    <property type="protein sequence ID" value="ACM04556.1"/>
    <property type="molecule type" value="Genomic_DNA"/>
</dbReference>
<protein>
    <recommendedName>
        <fullName evidence="3">Transcriptional regulator</fullName>
    </recommendedName>
</protein>
<gene>
    <name evidence="1" type="ordered locus">trd_0731</name>
</gene>
<evidence type="ECO:0000313" key="1">
    <source>
        <dbReference type="EMBL" id="ACM04556.1"/>
    </source>
</evidence>
<keyword evidence="2" id="KW-1185">Reference proteome</keyword>
<dbReference type="HOGENOM" id="CLU_143974_2_1_0"/>
<name>B9KZ19_THERP</name>
<proteinExistence type="predicted"/>
<dbReference type="Gene3D" id="3.30.70.120">
    <property type="match status" value="1"/>
</dbReference>
<dbReference type="InterPro" id="IPR010375">
    <property type="entry name" value="CdAMP_rec"/>
</dbReference>
<dbReference type="InterPro" id="IPR011322">
    <property type="entry name" value="N-reg_PII-like_a/b"/>
</dbReference>
<dbReference type="Pfam" id="PF06153">
    <property type="entry name" value="CdAMP_rec"/>
    <property type="match status" value="1"/>
</dbReference>
<sequence length="142" mass="15640">MTPREPLEGGRSRRFPSFPVGHSDHCRRVAASLYCVRLVGGGVGPKTMKLVIAVVQNEDADSIVESLLERQFRATRLASTGGFLRRGNTTLLIGVEDHDVETVLDVIRTRARTRIRQDSAHGAVESAAATVFVIPLEDYQRL</sequence>
<dbReference type="PANTHER" id="PTHR38456:SF1">
    <property type="entry name" value="CYCLIC DI-AMP RECEPTOR A"/>
    <property type="match status" value="1"/>
</dbReference>
<dbReference type="STRING" id="309801.trd_0731"/>
<dbReference type="PANTHER" id="PTHR38456">
    <property type="entry name" value="CYCLIC DI-AMP RECEPTOR A"/>
    <property type="match status" value="1"/>
</dbReference>